<evidence type="ECO:0000313" key="2">
    <source>
        <dbReference type="Proteomes" id="UP000054270"/>
    </source>
</evidence>
<gene>
    <name evidence="1" type="ORF">HYPSUDRAFT_860875</name>
</gene>
<reference evidence="2" key="1">
    <citation type="submission" date="2014-04" db="EMBL/GenBank/DDBJ databases">
        <title>Evolutionary Origins and Diversification of the Mycorrhizal Mutualists.</title>
        <authorList>
            <consortium name="DOE Joint Genome Institute"/>
            <consortium name="Mycorrhizal Genomics Consortium"/>
            <person name="Kohler A."/>
            <person name="Kuo A."/>
            <person name="Nagy L.G."/>
            <person name="Floudas D."/>
            <person name="Copeland A."/>
            <person name="Barry K.W."/>
            <person name="Cichocki N."/>
            <person name="Veneault-Fourrey C."/>
            <person name="LaButti K."/>
            <person name="Lindquist E.A."/>
            <person name="Lipzen A."/>
            <person name="Lundell T."/>
            <person name="Morin E."/>
            <person name="Murat C."/>
            <person name="Riley R."/>
            <person name="Ohm R."/>
            <person name="Sun H."/>
            <person name="Tunlid A."/>
            <person name="Henrissat B."/>
            <person name="Grigoriev I.V."/>
            <person name="Hibbett D.S."/>
            <person name="Martin F."/>
        </authorList>
    </citation>
    <scope>NUCLEOTIDE SEQUENCE [LARGE SCALE GENOMIC DNA]</scope>
    <source>
        <strain evidence="2">FD-334 SS-4</strain>
    </source>
</reference>
<keyword evidence="2" id="KW-1185">Reference proteome</keyword>
<dbReference type="EMBL" id="KN817576">
    <property type="protein sequence ID" value="KJA19616.1"/>
    <property type="molecule type" value="Genomic_DNA"/>
</dbReference>
<name>A0A0D2NSL5_HYPSF</name>
<dbReference type="Proteomes" id="UP000054270">
    <property type="component" value="Unassembled WGS sequence"/>
</dbReference>
<protein>
    <submittedName>
        <fullName evidence="1">Uncharacterized protein</fullName>
    </submittedName>
</protein>
<sequence length="170" mass="18895">MVARIISNDRDSRSLDFGWTLTLIFRFVASGSNQTQNLSRTLDVIPACSARHVAFEICITSQTTVLISQQCTVCWPSWLPLTPCTLSAFSARFVQVAAVANEPSLLVLDTGRGVRKRSFTVNNVRGSKEGRHHRLTQLYLSQLWLLSNLTRGFLNTAVIMISSLAPSLRL</sequence>
<proteinExistence type="predicted"/>
<accession>A0A0D2NSL5</accession>
<organism evidence="1 2">
    <name type="scientific">Hypholoma sublateritium (strain FD-334 SS-4)</name>
    <dbReference type="NCBI Taxonomy" id="945553"/>
    <lineage>
        <taxon>Eukaryota</taxon>
        <taxon>Fungi</taxon>
        <taxon>Dikarya</taxon>
        <taxon>Basidiomycota</taxon>
        <taxon>Agaricomycotina</taxon>
        <taxon>Agaricomycetes</taxon>
        <taxon>Agaricomycetidae</taxon>
        <taxon>Agaricales</taxon>
        <taxon>Agaricineae</taxon>
        <taxon>Strophariaceae</taxon>
        <taxon>Hypholoma</taxon>
    </lineage>
</organism>
<dbReference type="AlphaFoldDB" id="A0A0D2NSL5"/>
<evidence type="ECO:0000313" key="1">
    <source>
        <dbReference type="EMBL" id="KJA19616.1"/>
    </source>
</evidence>